<dbReference type="InterPro" id="IPR013210">
    <property type="entry name" value="LRR_N_plant-typ"/>
</dbReference>
<evidence type="ECO:0000256" key="2">
    <source>
        <dbReference type="ARBA" id="ARBA00022475"/>
    </source>
</evidence>
<dbReference type="SMART" id="SM00369">
    <property type="entry name" value="LRR_TYP"/>
    <property type="match status" value="6"/>
</dbReference>
<evidence type="ECO:0000256" key="8">
    <source>
        <dbReference type="ARBA" id="ARBA00023136"/>
    </source>
</evidence>
<evidence type="ECO:0000313" key="13">
    <source>
        <dbReference type="Proteomes" id="UP000275267"/>
    </source>
</evidence>
<dbReference type="InterPro" id="IPR003591">
    <property type="entry name" value="Leu-rich_rpt_typical-subtyp"/>
</dbReference>
<feature type="domain" description="Leucine-rich repeat-containing N-terminal plant-type" evidence="11">
    <location>
        <begin position="28"/>
        <end position="63"/>
    </location>
</feature>
<keyword evidence="13" id="KW-1185">Reference proteome</keyword>
<dbReference type="Pfam" id="PF00560">
    <property type="entry name" value="LRR_1"/>
    <property type="match status" value="4"/>
</dbReference>
<dbReference type="GO" id="GO:0005886">
    <property type="term" value="C:plasma membrane"/>
    <property type="evidence" value="ECO:0007669"/>
    <property type="project" value="UniProtKB-SubCell"/>
</dbReference>
<dbReference type="AlphaFoldDB" id="A0A3L6REA7"/>
<dbReference type="InterPro" id="IPR032675">
    <property type="entry name" value="LRR_dom_sf"/>
</dbReference>
<keyword evidence="7" id="KW-1133">Transmembrane helix</keyword>
<feature type="region of interest" description="Disordered" evidence="9">
    <location>
        <begin position="438"/>
        <end position="469"/>
    </location>
</feature>
<keyword evidence="5 10" id="KW-0732">Signal</keyword>
<feature type="signal peptide" evidence="10">
    <location>
        <begin position="1"/>
        <end position="23"/>
    </location>
</feature>
<dbReference type="STRING" id="4540.A0A3L6REA7"/>
<evidence type="ECO:0000256" key="7">
    <source>
        <dbReference type="ARBA" id="ARBA00022989"/>
    </source>
</evidence>
<comment type="subcellular location">
    <subcellularLocation>
        <location evidence="1">Cell membrane</location>
    </subcellularLocation>
</comment>
<dbReference type="Pfam" id="PF08263">
    <property type="entry name" value="LRRNT_2"/>
    <property type="match status" value="1"/>
</dbReference>
<comment type="caution">
    <text evidence="12">The sequence shown here is derived from an EMBL/GenBank/DDBJ whole genome shotgun (WGS) entry which is preliminary data.</text>
</comment>
<evidence type="ECO:0000256" key="9">
    <source>
        <dbReference type="SAM" id="MobiDB-lite"/>
    </source>
</evidence>
<name>A0A3L6REA7_PANMI</name>
<dbReference type="PANTHER" id="PTHR48065">
    <property type="entry name" value="OS10G0469600 PROTEIN"/>
    <property type="match status" value="1"/>
</dbReference>
<evidence type="ECO:0000256" key="5">
    <source>
        <dbReference type="ARBA" id="ARBA00022729"/>
    </source>
</evidence>
<dbReference type="EMBL" id="PQIB02000009">
    <property type="protein sequence ID" value="RLN00983.1"/>
    <property type="molecule type" value="Genomic_DNA"/>
</dbReference>
<gene>
    <name evidence="12" type="ORF">C2845_PM06G28680</name>
</gene>
<organism evidence="12 13">
    <name type="scientific">Panicum miliaceum</name>
    <name type="common">Proso millet</name>
    <name type="synonym">Broomcorn millet</name>
    <dbReference type="NCBI Taxonomy" id="4540"/>
    <lineage>
        <taxon>Eukaryota</taxon>
        <taxon>Viridiplantae</taxon>
        <taxon>Streptophyta</taxon>
        <taxon>Embryophyta</taxon>
        <taxon>Tracheophyta</taxon>
        <taxon>Spermatophyta</taxon>
        <taxon>Magnoliopsida</taxon>
        <taxon>Liliopsida</taxon>
        <taxon>Poales</taxon>
        <taxon>Poaceae</taxon>
        <taxon>PACMAD clade</taxon>
        <taxon>Panicoideae</taxon>
        <taxon>Panicodae</taxon>
        <taxon>Paniceae</taxon>
        <taxon>Panicinae</taxon>
        <taxon>Panicum</taxon>
        <taxon>Panicum sect. Panicum</taxon>
    </lineage>
</organism>
<proteinExistence type="predicted"/>
<dbReference type="Proteomes" id="UP000275267">
    <property type="component" value="Unassembled WGS sequence"/>
</dbReference>
<keyword evidence="4" id="KW-0812">Transmembrane</keyword>
<dbReference type="InterPro" id="IPR001611">
    <property type="entry name" value="Leu-rich_rpt"/>
</dbReference>
<keyword evidence="3" id="KW-0433">Leucine-rich repeat</keyword>
<evidence type="ECO:0000313" key="12">
    <source>
        <dbReference type="EMBL" id="RLN00983.1"/>
    </source>
</evidence>
<dbReference type="Pfam" id="PF13855">
    <property type="entry name" value="LRR_8"/>
    <property type="match status" value="1"/>
</dbReference>
<dbReference type="FunFam" id="3.80.10.10:FF:000299">
    <property type="entry name" value="Piriformospora indica-insensitive protein 2"/>
    <property type="match status" value="1"/>
</dbReference>
<dbReference type="SUPFAM" id="SSF52058">
    <property type="entry name" value="L domain-like"/>
    <property type="match status" value="1"/>
</dbReference>
<dbReference type="FunFam" id="3.80.10.10:FF:000400">
    <property type="entry name" value="Nuclear pore complex protein NUP107"/>
    <property type="match status" value="1"/>
</dbReference>
<evidence type="ECO:0000256" key="6">
    <source>
        <dbReference type="ARBA" id="ARBA00022737"/>
    </source>
</evidence>
<evidence type="ECO:0000256" key="3">
    <source>
        <dbReference type="ARBA" id="ARBA00022614"/>
    </source>
</evidence>
<dbReference type="Pfam" id="PF13516">
    <property type="entry name" value="LRR_6"/>
    <property type="match status" value="1"/>
</dbReference>
<keyword evidence="6" id="KW-0677">Repeat</keyword>
<sequence>MDLARNLICILFFIVCTSHAAHSEQAAGALLHWKSTLDGSSTRNLSSWSPGNSTCLWFGILCSNASATSHNIIGLRLPEASIKGRLETLNFAAFPQLTELNLSRNGLHGAIPASISLLQALVYLDLGFNSFETFIPPELGSLSNLVDLRLSNNNLTGAVPYQLSKLPKIVRLEISHNYLDKPEFSPMPTLQIFSMYSIGVNGSFPQFILECPNLTFLDVSWNKLSGPILELLPKIAPNLTYLKVRSNWFSGPIPPTIATLRQLQYLELSNNNFTGVIPWELGTLAELLVLDLQNNPLNGPIPVELCKLSNLYWLNAAGNNLSGTIPPCISGMAALARLELWNNQLEVSHTGGNGELTAAGGGGSSHVLLLLYPSQGPRPPDAPVLRAPGSPRPAPHVGCHLLQSSPHSVRLAAVSDGFNRGGFEECGDITAYLARLEDAGGAPPGRGRRWPPRSRGGSRRIPAVDGIED</sequence>
<dbReference type="Gene3D" id="3.80.10.10">
    <property type="entry name" value="Ribonuclease Inhibitor"/>
    <property type="match status" value="3"/>
</dbReference>
<evidence type="ECO:0000259" key="11">
    <source>
        <dbReference type="Pfam" id="PF08263"/>
    </source>
</evidence>
<keyword evidence="2" id="KW-1003">Cell membrane</keyword>
<evidence type="ECO:0000256" key="4">
    <source>
        <dbReference type="ARBA" id="ARBA00022692"/>
    </source>
</evidence>
<feature type="compositionally biased region" description="Basic residues" evidence="9">
    <location>
        <begin position="446"/>
        <end position="458"/>
    </location>
</feature>
<dbReference type="OrthoDB" id="680461at2759"/>
<evidence type="ECO:0000256" key="10">
    <source>
        <dbReference type="SAM" id="SignalP"/>
    </source>
</evidence>
<feature type="chain" id="PRO_5017946178" description="Leucine-rich repeat-containing N-terminal plant-type domain-containing protein" evidence="10">
    <location>
        <begin position="24"/>
        <end position="469"/>
    </location>
</feature>
<keyword evidence="8" id="KW-0472">Membrane</keyword>
<evidence type="ECO:0000256" key="1">
    <source>
        <dbReference type="ARBA" id="ARBA00004236"/>
    </source>
</evidence>
<reference evidence="13" key="1">
    <citation type="journal article" date="2019" name="Nat. Commun.">
        <title>The genome of broomcorn millet.</title>
        <authorList>
            <person name="Zou C."/>
            <person name="Miki D."/>
            <person name="Li D."/>
            <person name="Tang Q."/>
            <person name="Xiao L."/>
            <person name="Rajput S."/>
            <person name="Deng P."/>
            <person name="Jia W."/>
            <person name="Huang R."/>
            <person name="Zhang M."/>
            <person name="Sun Y."/>
            <person name="Hu J."/>
            <person name="Fu X."/>
            <person name="Schnable P.S."/>
            <person name="Li F."/>
            <person name="Zhang H."/>
            <person name="Feng B."/>
            <person name="Zhu X."/>
            <person name="Liu R."/>
            <person name="Schnable J.C."/>
            <person name="Zhu J.-K."/>
            <person name="Zhang H."/>
        </authorList>
    </citation>
    <scope>NUCLEOTIDE SEQUENCE [LARGE SCALE GENOMIC DNA]</scope>
</reference>
<protein>
    <recommendedName>
        <fullName evidence="11">Leucine-rich repeat-containing N-terminal plant-type domain-containing protein</fullName>
    </recommendedName>
</protein>
<accession>A0A3L6REA7</accession>